<feature type="chain" id="PRO_5004710814" description="DUF6589 domain-containing protein" evidence="1">
    <location>
        <begin position="24"/>
        <end position="361"/>
    </location>
</feature>
<gene>
    <name evidence="3" type="ORF">Moror_5701</name>
</gene>
<accession>V2WR75</accession>
<name>V2WR75_MONRO</name>
<protein>
    <recommendedName>
        <fullName evidence="2">DUF6589 domain-containing protein</fullName>
    </recommendedName>
</protein>
<keyword evidence="4" id="KW-1185">Reference proteome</keyword>
<feature type="domain" description="DUF6589" evidence="2">
    <location>
        <begin position="215"/>
        <end position="361"/>
    </location>
</feature>
<evidence type="ECO:0000313" key="4">
    <source>
        <dbReference type="Proteomes" id="UP000017559"/>
    </source>
</evidence>
<evidence type="ECO:0000313" key="3">
    <source>
        <dbReference type="EMBL" id="ESK82705.1"/>
    </source>
</evidence>
<reference evidence="3 4" key="1">
    <citation type="journal article" date="2014" name="BMC Genomics">
        <title>Genome and secretome analysis of the hemibiotrophic fungal pathogen, Moniliophthora roreri, which causes frosty pod rot disease of cacao: mechanisms of the biotrophic and necrotrophic phases.</title>
        <authorList>
            <person name="Meinhardt L.W."/>
            <person name="Costa G.G.L."/>
            <person name="Thomazella D.P.T."/>
            <person name="Teixeira P.J.P.L."/>
            <person name="Carazzolle M.F."/>
            <person name="Schuster S.C."/>
            <person name="Carlson J.E."/>
            <person name="Guiltinan M.J."/>
            <person name="Mieczkowski P."/>
            <person name="Farmer A."/>
            <person name="Ramaraj T."/>
            <person name="Crozier J."/>
            <person name="Davis R.E."/>
            <person name="Shao J."/>
            <person name="Melnick R.L."/>
            <person name="Pereira G.A.G."/>
            <person name="Bailey B.A."/>
        </authorList>
    </citation>
    <scope>NUCLEOTIDE SEQUENCE [LARGE SCALE GENOMIC DNA]</scope>
    <source>
        <strain evidence="3 4">MCA 2997</strain>
    </source>
</reference>
<dbReference type="OrthoDB" id="4743193at2759"/>
<evidence type="ECO:0000256" key="1">
    <source>
        <dbReference type="SAM" id="SignalP"/>
    </source>
</evidence>
<dbReference type="EMBL" id="AWSO01001822">
    <property type="protein sequence ID" value="ESK82705.1"/>
    <property type="molecule type" value="Genomic_DNA"/>
</dbReference>
<feature type="signal peptide" evidence="1">
    <location>
        <begin position="1"/>
        <end position="23"/>
    </location>
</feature>
<dbReference type="AlphaFoldDB" id="V2WR75"/>
<dbReference type="KEGG" id="mrr:Moror_5701"/>
<dbReference type="STRING" id="1381753.V2WR75"/>
<evidence type="ECO:0000259" key="2">
    <source>
        <dbReference type="Pfam" id="PF20231"/>
    </source>
</evidence>
<proteinExistence type="predicted"/>
<sequence length="361" mass="39991">MQTWRTVLSLFFFLFALNWQVSALPNPKANVGVVAPLEARSPSPLPELGALDVRANQNVYDILIAVAAKIKVEVDAVKSDKAISADKLQKHAKTIQGHISQVHAALQAHVEAKVDIGIIFGGRNSQEVGQATYAIILLIVDLATSVQASLGVDVVATVLGGLLTDVSVYVNLAVSVLVDLGDILVQLGIGVFVDLGIICKGSCITGSPLDWCGGKICSYESLKEFAVSDPSYDNLEKLATILCREYVCDVGDSVQNMKLLLQAWDLTFENMLQWQQLFLLYEEISWAMNTGDIGWVEWSFIPWMWIFWATGKHQYAHFLYQYLQDMHFTYKTLPGCAPHFHILINPMGKKGKYRGVDWVVE</sequence>
<dbReference type="Pfam" id="PF20231">
    <property type="entry name" value="DUF6589"/>
    <property type="match status" value="1"/>
</dbReference>
<dbReference type="Proteomes" id="UP000017559">
    <property type="component" value="Unassembled WGS sequence"/>
</dbReference>
<keyword evidence="1" id="KW-0732">Signal</keyword>
<dbReference type="HOGENOM" id="CLU_767451_0_0_1"/>
<organism evidence="3 4">
    <name type="scientific">Moniliophthora roreri (strain MCA 2997)</name>
    <name type="common">Cocoa frosty pod rot fungus</name>
    <name type="synonym">Crinipellis roreri</name>
    <dbReference type="NCBI Taxonomy" id="1381753"/>
    <lineage>
        <taxon>Eukaryota</taxon>
        <taxon>Fungi</taxon>
        <taxon>Dikarya</taxon>
        <taxon>Basidiomycota</taxon>
        <taxon>Agaricomycotina</taxon>
        <taxon>Agaricomycetes</taxon>
        <taxon>Agaricomycetidae</taxon>
        <taxon>Agaricales</taxon>
        <taxon>Marasmiineae</taxon>
        <taxon>Marasmiaceae</taxon>
        <taxon>Moniliophthora</taxon>
    </lineage>
</organism>
<dbReference type="InterPro" id="IPR046496">
    <property type="entry name" value="DUF6589"/>
</dbReference>
<comment type="caution">
    <text evidence="3">The sequence shown here is derived from an EMBL/GenBank/DDBJ whole genome shotgun (WGS) entry which is preliminary data.</text>
</comment>